<protein>
    <recommendedName>
        <fullName evidence="3">PH domain-containing protein</fullName>
    </recommendedName>
</protein>
<dbReference type="Proteomes" id="UP001189624">
    <property type="component" value="Chromosome 9"/>
</dbReference>
<evidence type="ECO:0000313" key="2">
    <source>
        <dbReference type="Proteomes" id="UP001189624"/>
    </source>
</evidence>
<dbReference type="EMBL" id="OY731406">
    <property type="protein sequence ID" value="CAJ1975569.1"/>
    <property type="molecule type" value="Genomic_DNA"/>
</dbReference>
<reference evidence="1" key="1">
    <citation type="submission" date="2023-10" db="EMBL/GenBank/DDBJ databases">
        <authorList>
            <person name="Domelevo Entfellner J.-B."/>
        </authorList>
    </citation>
    <scope>NUCLEOTIDE SEQUENCE</scope>
</reference>
<keyword evidence="2" id="KW-1185">Reference proteome</keyword>
<sequence>MDASPSGEGSERGEDKGIFQYFGWVYHIGVNSVGREYCHLRFLLVRGKCVSMYKRDPHENPDIKPIRQGVIGATLVVEELGCRKVDNGDLFVVRFYSRSDEDRKGESPRLGALASALFIEYTLAALFTDATEEAQRWVEAFLQAKQQFVYGARDLDQSS</sequence>
<dbReference type="AlphaFoldDB" id="A0AA86TJD7"/>
<accession>A0AA86TJD7</accession>
<proteinExistence type="predicted"/>
<evidence type="ECO:0000313" key="1">
    <source>
        <dbReference type="EMBL" id="CAJ1975569.1"/>
    </source>
</evidence>
<dbReference type="Gramene" id="rna-AYBTSS11_LOCUS27695">
    <property type="protein sequence ID" value="CAJ1975569.1"/>
    <property type="gene ID" value="gene-AYBTSS11_LOCUS27695"/>
</dbReference>
<name>A0AA86TJD7_9FABA</name>
<evidence type="ECO:0008006" key="3">
    <source>
        <dbReference type="Google" id="ProtNLM"/>
    </source>
</evidence>
<gene>
    <name evidence="1" type="ORF">AYBTSS11_LOCUS27695</name>
</gene>
<organism evidence="1 2">
    <name type="scientific">Sphenostylis stenocarpa</name>
    <dbReference type="NCBI Taxonomy" id="92480"/>
    <lineage>
        <taxon>Eukaryota</taxon>
        <taxon>Viridiplantae</taxon>
        <taxon>Streptophyta</taxon>
        <taxon>Embryophyta</taxon>
        <taxon>Tracheophyta</taxon>
        <taxon>Spermatophyta</taxon>
        <taxon>Magnoliopsida</taxon>
        <taxon>eudicotyledons</taxon>
        <taxon>Gunneridae</taxon>
        <taxon>Pentapetalae</taxon>
        <taxon>rosids</taxon>
        <taxon>fabids</taxon>
        <taxon>Fabales</taxon>
        <taxon>Fabaceae</taxon>
        <taxon>Papilionoideae</taxon>
        <taxon>50 kb inversion clade</taxon>
        <taxon>NPAAA clade</taxon>
        <taxon>indigoferoid/millettioid clade</taxon>
        <taxon>Phaseoleae</taxon>
        <taxon>Sphenostylis</taxon>
    </lineage>
</organism>